<dbReference type="CDD" id="cd14798">
    <property type="entry name" value="RX-CC_like"/>
    <property type="match status" value="1"/>
</dbReference>
<reference evidence="6 7" key="1">
    <citation type="journal article" date="2018" name="Front. Plant Sci.">
        <title>Red Clover (Trifolium pratense) and Zigzag Clover (T. medium) - A Picture of Genomic Similarities and Differences.</title>
        <authorList>
            <person name="Dluhosova J."/>
            <person name="Istvanek J."/>
            <person name="Nedelnik J."/>
            <person name="Repkova J."/>
        </authorList>
    </citation>
    <scope>NUCLEOTIDE SEQUENCE [LARGE SCALE GENOMIC DNA]</scope>
    <source>
        <strain evidence="7">cv. 10/8</strain>
        <tissue evidence="6">Leaf</tissue>
    </source>
</reference>
<dbReference type="GO" id="GO:0000166">
    <property type="term" value="F:nucleotide binding"/>
    <property type="evidence" value="ECO:0007669"/>
    <property type="project" value="UniProtKB-KW"/>
</dbReference>
<feature type="non-terminal residue" evidence="6">
    <location>
        <position position="1"/>
    </location>
</feature>
<feature type="coiled-coil region" evidence="4">
    <location>
        <begin position="22"/>
        <end position="56"/>
    </location>
</feature>
<dbReference type="GO" id="GO:0006952">
    <property type="term" value="P:defense response"/>
    <property type="evidence" value="ECO:0007669"/>
    <property type="project" value="UniProtKB-KW"/>
</dbReference>
<protein>
    <submittedName>
        <fullName evidence="6">Disease resistance protein</fullName>
    </submittedName>
</protein>
<evidence type="ECO:0000256" key="4">
    <source>
        <dbReference type="SAM" id="Coils"/>
    </source>
</evidence>
<keyword evidence="3" id="KW-0611">Plant defense</keyword>
<gene>
    <name evidence="6" type="ORF">A2U01_0015962</name>
</gene>
<dbReference type="PANTHER" id="PTHR19338">
    <property type="entry name" value="TRANSLOCASE OF INNER MITOCHONDRIAL MEMBRANE 13 HOMOLOG"/>
    <property type="match status" value="1"/>
</dbReference>
<dbReference type="Proteomes" id="UP000265520">
    <property type="component" value="Unassembled WGS sequence"/>
</dbReference>
<feature type="domain" description="Disease resistance N-terminal" evidence="5">
    <location>
        <begin position="10"/>
        <end position="93"/>
    </location>
</feature>
<evidence type="ECO:0000256" key="1">
    <source>
        <dbReference type="ARBA" id="ARBA00022737"/>
    </source>
</evidence>
<keyword evidence="2" id="KW-0547">Nucleotide-binding</keyword>
<comment type="caution">
    <text evidence="6">The sequence shown here is derived from an EMBL/GenBank/DDBJ whole genome shotgun (WGS) entry which is preliminary data.</text>
</comment>
<dbReference type="EMBL" id="LXQA010028657">
    <property type="protein sequence ID" value="MCH94990.1"/>
    <property type="molecule type" value="Genomic_DNA"/>
</dbReference>
<keyword evidence="1" id="KW-0677">Repeat</keyword>
<organism evidence="6 7">
    <name type="scientific">Trifolium medium</name>
    <dbReference type="NCBI Taxonomy" id="97028"/>
    <lineage>
        <taxon>Eukaryota</taxon>
        <taxon>Viridiplantae</taxon>
        <taxon>Streptophyta</taxon>
        <taxon>Embryophyta</taxon>
        <taxon>Tracheophyta</taxon>
        <taxon>Spermatophyta</taxon>
        <taxon>Magnoliopsida</taxon>
        <taxon>eudicotyledons</taxon>
        <taxon>Gunneridae</taxon>
        <taxon>Pentapetalae</taxon>
        <taxon>rosids</taxon>
        <taxon>fabids</taxon>
        <taxon>Fabales</taxon>
        <taxon>Fabaceae</taxon>
        <taxon>Papilionoideae</taxon>
        <taxon>50 kb inversion clade</taxon>
        <taxon>NPAAA clade</taxon>
        <taxon>Hologalegina</taxon>
        <taxon>IRL clade</taxon>
        <taxon>Trifolieae</taxon>
        <taxon>Trifolium</taxon>
    </lineage>
</organism>
<name>A0A392N5A7_9FABA</name>
<evidence type="ECO:0000256" key="2">
    <source>
        <dbReference type="ARBA" id="ARBA00022741"/>
    </source>
</evidence>
<dbReference type="Pfam" id="PF18052">
    <property type="entry name" value="Rx_N"/>
    <property type="match status" value="1"/>
</dbReference>
<keyword evidence="4" id="KW-0175">Coiled coil</keyword>
<dbReference type="Gene3D" id="1.20.5.4130">
    <property type="match status" value="1"/>
</dbReference>
<dbReference type="InterPro" id="IPR038005">
    <property type="entry name" value="RX-like_CC"/>
</dbReference>
<evidence type="ECO:0000313" key="6">
    <source>
        <dbReference type="EMBL" id="MCH94990.1"/>
    </source>
</evidence>
<evidence type="ECO:0000313" key="7">
    <source>
        <dbReference type="Proteomes" id="UP000265520"/>
    </source>
</evidence>
<evidence type="ECO:0000256" key="3">
    <source>
        <dbReference type="ARBA" id="ARBA00022821"/>
    </source>
</evidence>
<dbReference type="InterPro" id="IPR041118">
    <property type="entry name" value="Rx_N"/>
</dbReference>
<dbReference type="AlphaFoldDB" id="A0A392N5A7"/>
<evidence type="ECO:0000259" key="5">
    <source>
        <dbReference type="Pfam" id="PF18052"/>
    </source>
</evidence>
<sequence length="220" mass="25544">YKTMIMVDSIVSFTIERLGDLLIEEANLLSGVSDQIQKLQNELKRMQCFLRDAERKQDEGGETIKNWISEIKKLAYDAEDVIEIYAIKISLSSAMTPFYKLRHVHKVGNKILSINSQIADLTRSLQTYGLTATTRDNEESHFVFETRRQLRWSYSHVVEEFIVGLDGDIKKVVEWLLNQDQHCPMVYICGMGGLEERFGREFYFSLLLPLPKKREMRLGT</sequence>
<keyword evidence="7" id="KW-1185">Reference proteome</keyword>
<dbReference type="PANTHER" id="PTHR19338:SF66">
    <property type="entry name" value="NB-ARC DOMAIN-CONTAINING PROTEIN"/>
    <property type="match status" value="1"/>
</dbReference>
<accession>A0A392N5A7</accession>
<proteinExistence type="predicted"/>